<dbReference type="GO" id="GO:0003677">
    <property type="term" value="F:DNA binding"/>
    <property type="evidence" value="ECO:0007669"/>
    <property type="project" value="InterPro"/>
</dbReference>
<dbReference type="SMART" id="SM00530">
    <property type="entry name" value="HTH_XRE"/>
    <property type="match status" value="1"/>
</dbReference>
<dbReference type="InterPro" id="IPR010982">
    <property type="entry name" value="Lambda_DNA-bd_dom_sf"/>
</dbReference>
<dbReference type="RefSeq" id="WP_022046209.1">
    <property type="nucleotide sequence ID" value="NZ_CYXV01000006.1"/>
</dbReference>
<evidence type="ECO:0000259" key="1">
    <source>
        <dbReference type="PROSITE" id="PS50943"/>
    </source>
</evidence>
<reference evidence="2 3" key="1">
    <citation type="submission" date="2015-09" db="EMBL/GenBank/DDBJ databases">
        <authorList>
            <consortium name="Pathogen Informatics"/>
        </authorList>
    </citation>
    <scope>NUCLEOTIDE SEQUENCE [LARGE SCALE GENOMIC DNA]</scope>
    <source>
        <strain evidence="2 3">2789STDY5608863</strain>
    </source>
</reference>
<evidence type="ECO:0000313" key="3">
    <source>
        <dbReference type="Proteomes" id="UP000095495"/>
    </source>
</evidence>
<dbReference type="Gene3D" id="1.10.260.40">
    <property type="entry name" value="lambda repressor-like DNA-binding domains"/>
    <property type="match status" value="1"/>
</dbReference>
<gene>
    <name evidence="2" type="ORF">ERS852420_01591</name>
</gene>
<dbReference type="EMBL" id="CYXV01000006">
    <property type="protein sequence ID" value="CUM93080.1"/>
    <property type="molecule type" value="Genomic_DNA"/>
</dbReference>
<dbReference type="Proteomes" id="UP000095495">
    <property type="component" value="Unassembled WGS sequence"/>
</dbReference>
<organism evidence="2 3">
    <name type="scientific">Roseburia faecis</name>
    <dbReference type="NCBI Taxonomy" id="301302"/>
    <lineage>
        <taxon>Bacteria</taxon>
        <taxon>Bacillati</taxon>
        <taxon>Bacillota</taxon>
        <taxon>Clostridia</taxon>
        <taxon>Lachnospirales</taxon>
        <taxon>Lachnospiraceae</taxon>
        <taxon>Roseburia</taxon>
    </lineage>
</organism>
<accession>A0A173SSA0</accession>
<dbReference type="CDD" id="cd00093">
    <property type="entry name" value="HTH_XRE"/>
    <property type="match status" value="1"/>
</dbReference>
<dbReference type="PROSITE" id="PS50943">
    <property type="entry name" value="HTH_CROC1"/>
    <property type="match status" value="1"/>
</dbReference>
<dbReference type="AlphaFoldDB" id="A0A173SSA0"/>
<sequence>MDNAELRKIIDQYVDDRYYDKDKLLQYLSMHQMVGTEIFDYVDKKSLPGGKQAHSRYLDSDSGYYPLHKESFIDRMPFYFYMPDIDDYHDGGCLDWLFGELRVQEQQLGVYKSLDLLEDFYQDLRYLFYEKKISLKDIFNYTLHQAGHIESGLFTMWVDYLHIRDDYKLESDIMPDRLITEFNRALIAAGKEPEIYNILYDIRDGMFVRNDMRLEFPGIFPCDEDGNPIMEWISLRIKNAKNIFCTCEKSKKGILYVQITPETVIDAFDVQCELENDDDCWVRAYTGPMATEFDYEALKNYRNVLGLKQQEVADAIGANVRTYQKWESGETTPDGTNLLRLMNWLNIPNVHEVTKWK</sequence>
<name>A0A173SSA0_9FIRM</name>
<proteinExistence type="predicted"/>
<dbReference type="SUPFAM" id="SSF47413">
    <property type="entry name" value="lambda repressor-like DNA-binding domains"/>
    <property type="match status" value="1"/>
</dbReference>
<protein>
    <submittedName>
        <fullName evidence="2">Putative zinc finger/helix-turn-helix protein, YgiT family</fullName>
    </submittedName>
</protein>
<evidence type="ECO:0000313" key="2">
    <source>
        <dbReference type="EMBL" id="CUM93080.1"/>
    </source>
</evidence>
<dbReference type="Pfam" id="PF01381">
    <property type="entry name" value="HTH_3"/>
    <property type="match status" value="1"/>
</dbReference>
<feature type="domain" description="HTH cro/C1-type" evidence="1">
    <location>
        <begin position="298"/>
        <end position="353"/>
    </location>
</feature>
<dbReference type="InterPro" id="IPR001387">
    <property type="entry name" value="Cro/C1-type_HTH"/>
</dbReference>